<proteinExistence type="predicted"/>
<dbReference type="AlphaFoldDB" id="A0A6G1II00"/>
<evidence type="ECO:0000313" key="1">
    <source>
        <dbReference type="EMBL" id="KAF2677755.1"/>
    </source>
</evidence>
<dbReference type="Proteomes" id="UP000799291">
    <property type="component" value="Unassembled WGS sequence"/>
</dbReference>
<dbReference type="OrthoDB" id="3754547at2759"/>
<organism evidence="1 2">
    <name type="scientific">Lentithecium fluviatile CBS 122367</name>
    <dbReference type="NCBI Taxonomy" id="1168545"/>
    <lineage>
        <taxon>Eukaryota</taxon>
        <taxon>Fungi</taxon>
        <taxon>Dikarya</taxon>
        <taxon>Ascomycota</taxon>
        <taxon>Pezizomycotina</taxon>
        <taxon>Dothideomycetes</taxon>
        <taxon>Pleosporomycetidae</taxon>
        <taxon>Pleosporales</taxon>
        <taxon>Massarineae</taxon>
        <taxon>Lentitheciaceae</taxon>
        <taxon>Lentithecium</taxon>
    </lineage>
</organism>
<dbReference type="EMBL" id="MU005619">
    <property type="protein sequence ID" value="KAF2677755.1"/>
    <property type="molecule type" value="Genomic_DNA"/>
</dbReference>
<evidence type="ECO:0000313" key="2">
    <source>
        <dbReference type="Proteomes" id="UP000799291"/>
    </source>
</evidence>
<gene>
    <name evidence="1" type="ORF">K458DRAFT_423695</name>
</gene>
<reference evidence="1" key="1">
    <citation type="journal article" date="2020" name="Stud. Mycol.">
        <title>101 Dothideomycetes genomes: a test case for predicting lifestyles and emergence of pathogens.</title>
        <authorList>
            <person name="Haridas S."/>
            <person name="Albert R."/>
            <person name="Binder M."/>
            <person name="Bloem J."/>
            <person name="Labutti K."/>
            <person name="Salamov A."/>
            <person name="Andreopoulos B."/>
            <person name="Baker S."/>
            <person name="Barry K."/>
            <person name="Bills G."/>
            <person name="Bluhm B."/>
            <person name="Cannon C."/>
            <person name="Castanera R."/>
            <person name="Culley D."/>
            <person name="Daum C."/>
            <person name="Ezra D."/>
            <person name="Gonzalez J."/>
            <person name="Henrissat B."/>
            <person name="Kuo A."/>
            <person name="Liang C."/>
            <person name="Lipzen A."/>
            <person name="Lutzoni F."/>
            <person name="Magnuson J."/>
            <person name="Mondo S."/>
            <person name="Nolan M."/>
            <person name="Ohm R."/>
            <person name="Pangilinan J."/>
            <person name="Park H.-J."/>
            <person name="Ramirez L."/>
            <person name="Alfaro M."/>
            <person name="Sun H."/>
            <person name="Tritt A."/>
            <person name="Yoshinaga Y."/>
            <person name="Zwiers L.-H."/>
            <person name="Turgeon B."/>
            <person name="Goodwin S."/>
            <person name="Spatafora J."/>
            <person name="Crous P."/>
            <person name="Grigoriev I."/>
        </authorList>
    </citation>
    <scope>NUCLEOTIDE SEQUENCE</scope>
    <source>
        <strain evidence="1">CBS 122367</strain>
    </source>
</reference>
<keyword evidence="2" id="KW-1185">Reference proteome</keyword>
<sequence>MGLLSFLQHNKRVKAKKLSIAEANEAFEFWVQNVTSVEIRDLFLKSLTSGCNEMLPKVVEPTELAHFNDLVADSDIAPDGQIELSSIVNYLASAHTTKSELIKSTASTLEILIVSHACFPFSSLTPLNRDAFCRAVLLLIARCEKSFKHATWISGKNGRDLIRKRTQQARLMFLYSALARPPTGLPTNDDILDVVSRVEYPWYICRKNLIRLRPIIDFLPLAERLEPSSLKDPNSLGPLPVSILEPLRDLAEAFPPRYEEPAADLGFGGAGALTIEEFCYWAKKVRLLEALDQLFSVFIPKAKCQCPKHRAMEEKVVVDTSDSDA</sequence>
<accession>A0A6G1II00</accession>
<name>A0A6G1II00_9PLEO</name>
<protein>
    <submittedName>
        <fullName evidence="1">Uncharacterized protein</fullName>
    </submittedName>
</protein>